<sequence>MRKYIYILLVVIGVSCTDDFLNKTPMTELSPEFFWQTETDLQLGLNYLYRGINPGLTGDVRTIDTYAESQNAVSAGNNSAPNSDGVYNNSYTYIRIANDFLENYENATVSESVKNRYKGEALFFRAFYHFELCKRFGDIIIAENTLDFDSDELYGARDSRDAVIDFIMKDLEEASDYLPKKSDIAGEAYGRITKGANDAFASRVALYFGTLKKYSGETGSEALLQKAKSFADKVITSQEYSLFELSSYENFSDLFYEENEANDETILAYQYSRDHGSYNIWVRALITDNYSSPLKHLADAFLMNNGLPITHSSSGFTGYVTKNSEFENRDPRMFGTFYRPGIDKDNSGATFEINSLGTFSTTGYCPRKYTYLDAVGDLSGERRYGDVMVIRYAEVLLNYAEASFELGATGGELDQVLNKSINVLRDRVGMPHLTSAFVTSNSLDMLTEIRRERQVELANESFRYDDLIRWRTAVAELNQDVLGATTKVYSAFTGKKKTIDGVDFVWLEEASTRNFTDKNYLFPLPIVQWQLNENLLPNNPGW</sequence>
<dbReference type="Proteomes" id="UP000265926">
    <property type="component" value="Unassembled WGS sequence"/>
</dbReference>
<keyword evidence="5" id="KW-0998">Cell outer membrane</keyword>
<proteinExistence type="inferred from homology"/>
<evidence type="ECO:0000313" key="9">
    <source>
        <dbReference type="Proteomes" id="UP000265926"/>
    </source>
</evidence>
<evidence type="ECO:0000256" key="5">
    <source>
        <dbReference type="ARBA" id="ARBA00023237"/>
    </source>
</evidence>
<dbReference type="RefSeq" id="WP_119439980.1">
    <property type="nucleotide sequence ID" value="NZ_QWGR01000019.1"/>
</dbReference>
<accession>A0A399SP62</accession>
<name>A0A399SP62_9BACT</name>
<dbReference type="OrthoDB" id="1031584at2"/>
<keyword evidence="9" id="KW-1185">Reference proteome</keyword>
<dbReference type="InterPro" id="IPR012944">
    <property type="entry name" value="SusD_RagB_dom"/>
</dbReference>
<dbReference type="SUPFAM" id="SSF48452">
    <property type="entry name" value="TPR-like"/>
    <property type="match status" value="1"/>
</dbReference>
<dbReference type="Gene3D" id="1.25.40.390">
    <property type="match status" value="1"/>
</dbReference>
<evidence type="ECO:0000256" key="4">
    <source>
        <dbReference type="ARBA" id="ARBA00023136"/>
    </source>
</evidence>
<gene>
    <name evidence="8" type="ORF">D1614_21080</name>
</gene>
<evidence type="ECO:0000256" key="1">
    <source>
        <dbReference type="ARBA" id="ARBA00004442"/>
    </source>
</evidence>
<comment type="subcellular location">
    <subcellularLocation>
        <location evidence="1">Cell outer membrane</location>
    </subcellularLocation>
</comment>
<evidence type="ECO:0000313" key="8">
    <source>
        <dbReference type="EMBL" id="RIJ45806.1"/>
    </source>
</evidence>
<dbReference type="InterPro" id="IPR011990">
    <property type="entry name" value="TPR-like_helical_dom_sf"/>
</dbReference>
<dbReference type="EMBL" id="QWGR01000019">
    <property type="protein sequence ID" value="RIJ45806.1"/>
    <property type="molecule type" value="Genomic_DNA"/>
</dbReference>
<reference evidence="8 9" key="1">
    <citation type="submission" date="2018-08" db="EMBL/GenBank/DDBJ databases">
        <title>Pallidiluteibacterium maritimus gen. nov., sp. nov., isolated from coastal sediment.</title>
        <authorList>
            <person name="Zhou L.Y."/>
        </authorList>
    </citation>
    <scope>NUCLEOTIDE SEQUENCE [LARGE SCALE GENOMIC DNA]</scope>
    <source>
        <strain evidence="8 9">XSD2</strain>
    </source>
</reference>
<dbReference type="AlphaFoldDB" id="A0A399SP62"/>
<keyword evidence="4" id="KW-0472">Membrane</keyword>
<dbReference type="GO" id="GO:0009279">
    <property type="term" value="C:cell outer membrane"/>
    <property type="evidence" value="ECO:0007669"/>
    <property type="project" value="UniProtKB-SubCell"/>
</dbReference>
<evidence type="ECO:0000256" key="2">
    <source>
        <dbReference type="ARBA" id="ARBA00006275"/>
    </source>
</evidence>
<dbReference type="InterPro" id="IPR033985">
    <property type="entry name" value="SusD-like_N"/>
</dbReference>
<comment type="caution">
    <text evidence="8">The sequence shown here is derived from an EMBL/GenBank/DDBJ whole genome shotgun (WGS) entry which is preliminary data.</text>
</comment>
<organism evidence="8 9">
    <name type="scientific">Maribellus luteus</name>
    <dbReference type="NCBI Taxonomy" id="2305463"/>
    <lineage>
        <taxon>Bacteria</taxon>
        <taxon>Pseudomonadati</taxon>
        <taxon>Bacteroidota</taxon>
        <taxon>Bacteroidia</taxon>
        <taxon>Marinilabiliales</taxon>
        <taxon>Prolixibacteraceae</taxon>
        <taxon>Maribellus</taxon>
    </lineage>
</organism>
<evidence type="ECO:0000259" key="6">
    <source>
        <dbReference type="Pfam" id="PF07980"/>
    </source>
</evidence>
<dbReference type="Pfam" id="PF14322">
    <property type="entry name" value="SusD-like_3"/>
    <property type="match status" value="1"/>
</dbReference>
<keyword evidence="3" id="KW-0732">Signal</keyword>
<feature type="domain" description="SusD-like N-terminal" evidence="7">
    <location>
        <begin position="80"/>
        <end position="206"/>
    </location>
</feature>
<feature type="domain" description="RagB/SusD" evidence="6">
    <location>
        <begin position="292"/>
        <end position="542"/>
    </location>
</feature>
<dbReference type="Pfam" id="PF07980">
    <property type="entry name" value="SusD_RagB"/>
    <property type="match status" value="1"/>
</dbReference>
<dbReference type="PROSITE" id="PS51257">
    <property type="entry name" value="PROKAR_LIPOPROTEIN"/>
    <property type="match status" value="1"/>
</dbReference>
<evidence type="ECO:0000256" key="3">
    <source>
        <dbReference type="ARBA" id="ARBA00022729"/>
    </source>
</evidence>
<evidence type="ECO:0000259" key="7">
    <source>
        <dbReference type="Pfam" id="PF14322"/>
    </source>
</evidence>
<protein>
    <submittedName>
        <fullName evidence="8">RagB/SusD family nutrient uptake outer membrane protein</fullName>
    </submittedName>
</protein>
<comment type="similarity">
    <text evidence="2">Belongs to the SusD family.</text>
</comment>